<protein>
    <submittedName>
        <fullName evidence="1">Uncharacterized protein</fullName>
    </submittedName>
</protein>
<evidence type="ECO:0000313" key="1">
    <source>
        <dbReference type="EMBL" id="MDT0382659.1"/>
    </source>
</evidence>
<name>A0ABU2P091_9ACTN</name>
<gene>
    <name evidence="1" type="ORF">RM572_28315</name>
</gene>
<dbReference type="Proteomes" id="UP001183414">
    <property type="component" value="Unassembled WGS sequence"/>
</dbReference>
<keyword evidence="2" id="KW-1185">Reference proteome</keyword>
<accession>A0ABU2P091</accession>
<comment type="caution">
    <text evidence="1">The sequence shown here is derived from an EMBL/GenBank/DDBJ whole genome shotgun (WGS) entry which is preliminary data.</text>
</comment>
<reference evidence="2" key="1">
    <citation type="submission" date="2023-07" db="EMBL/GenBank/DDBJ databases">
        <title>30 novel species of actinomycetes from the DSMZ collection.</title>
        <authorList>
            <person name="Nouioui I."/>
        </authorList>
    </citation>
    <scope>NUCLEOTIDE SEQUENCE [LARGE SCALE GENOMIC DNA]</scope>
    <source>
        <strain evidence="2">DSM 42041</strain>
    </source>
</reference>
<proteinExistence type="predicted"/>
<dbReference type="RefSeq" id="WP_311676231.1">
    <property type="nucleotide sequence ID" value="NZ_JAVREQ010000049.1"/>
</dbReference>
<organism evidence="1 2">
    <name type="scientific">Streptomyces hazeniae</name>
    <dbReference type="NCBI Taxonomy" id="3075538"/>
    <lineage>
        <taxon>Bacteria</taxon>
        <taxon>Bacillati</taxon>
        <taxon>Actinomycetota</taxon>
        <taxon>Actinomycetes</taxon>
        <taxon>Kitasatosporales</taxon>
        <taxon>Streptomycetaceae</taxon>
        <taxon>Streptomyces</taxon>
    </lineage>
</organism>
<sequence>MLHITLNGTRELDPATCPMGRTFNGWHPQMSEREVYEVNRGRWVLGARSDRERYALFSSDGIVRAAVAIDSVGSSDGQTSADNDGRRALTGRVLAAGHPVHDAYVGKPTPADVVGNRNAIGYVASEHDTGLCACGCGETVVRRDFASGHDQRAVQTRIAKVGSVVDFLAWFDATWSAQQQEPAA</sequence>
<dbReference type="EMBL" id="JAVREQ010000049">
    <property type="protein sequence ID" value="MDT0382659.1"/>
    <property type="molecule type" value="Genomic_DNA"/>
</dbReference>
<evidence type="ECO:0000313" key="2">
    <source>
        <dbReference type="Proteomes" id="UP001183414"/>
    </source>
</evidence>